<dbReference type="KEGG" id="sgp:SpiGrapes_2454"/>
<dbReference type="PANTHER" id="PTHR46797">
    <property type="entry name" value="HTH-TYPE TRANSCRIPTIONAL REGULATOR"/>
    <property type="match status" value="1"/>
</dbReference>
<keyword evidence="4" id="KW-1185">Reference proteome</keyword>
<dbReference type="CDD" id="cd00093">
    <property type="entry name" value="HTH_XRE"/>
    <property type="match status" value="1"/>
</dbReference>
<dbReference type="PROSITE" id="PS50943">
    <property type="entry name" value="HTH_CROC1"/>
    <property type="match status" value="1"/>
</dbReference>
<evidence type="ECO:0000259" key="2">
    <source>
        <dbReference type="PROSITE" id="PS50943"/>
    </source>
</evidence>
<dbReference type="GO" id="GO:0003677">
    <property type="term" value="F:DNA binding"/>
    <property type="evidence" value="ECO:0007669"/>
    <property type="project" value="UniProtKB-KW"/>
</dbReference>
<dbReference type="InterPro" id="IPR050807">
    <property type="entry name" value="TransReg_Diox_bact_type"/>
</dbReference>
<dbReference type="SMART" id="SM00530">
    <property type="entry name" value="HTH_XRE"/>
    <property type="match status" value="1"/>
</dbReference>
<evidence type="ECO:0000313" key="3">
    <source>
        <dbReference type="EMBL" id="AEV30217.1"/>
    </source>
</evidence>
<gene>
    <name evidence="3" type="ordered locus">SpiGrapes_2454</name>
</gene>
<dbReference type="RefSeq" id="WP_014271057.1">
    <property type="nucleotide sequence ID" value="NC_016633.1"/>
</dbReference>
<sequence length="174" mass="20225">MNYRKALDFIINEKQISISVLAKQLEVNKRWIEIILKNDEWNPCLKTILKISDLTATDTAIFLRYAGDTFQGAIGNHTIYPEDISDTLRYYRFKKELSENQLAQITGFQISSISFRESNRYCNLPTLSTLENYCKAYNISIGEFINTATNINHQILHFNSMCRTLKLNRSLSLR</sequence>
<dbReference type="GO" id="GO:0005829">
    <property type="term" value="C:cytosol"/>
    <property type="evidence" value="ECO:0007669"/>
    <property type="project" value="TreeGrafter"/>
</dbReference>
<evidence type="ECO:0000256" key="1">
    <source>
        <dbReference type="ARBA" id="ARBA00023125"/>
    </source>
</evidence>
<dbReference type="Gene3D" id="1.10.260.40">
    <property type="entry name" value="lambda repressor-like DNA-binding domains"/>
    <property type="match status" value="1"/>
</dbReference>
<accession>G8QTH6</accession>
<keyword evidence="1" id="KW-0238">DNA-binding</keyword>
<evidence type="ECO:0000313" key="4">
    <source>
        <dbReference type="Proteomes" id="UP000005632"/>
    </source>
</evidence>
<dbReference type="AlphaFoldDB" id="G8QTH6"/>
<reference evidence="3 4" key="1">
    <citation type="submission" date="2011-11" db="EMBL/GenBank/DDBJ databases">
        <title>Complete sequence of Spirochaeta sp. grapes.</title>
        <authorList>
            <consortium name="US DOE Joint Genome Institute"/>
            <person name="Lucas S."/>
            <person name="Han J."/>
            <person name="Lapidus A."/>
            <person name="Cheng J.-F."/>
            <person name="Goodwin L."/>
            <person name="Pitluck S."/>
            <person name="Peters L."/>
            <person name="Ovchinnikova G."/>
            <person name="Munk A.C."/>
            <person name="Detter J.C."/>
            <person name="Han C."/>
            <person name="Tapia R."/>
            <person name="Land M."/>
            <person name="Hauser L."/>
            <person name="Kyrpides N."/>
            <person name="Ivanova N."/>
            <person name="Pagani I."/>
            <person name="Ritalahtilisa K."/>
            <person name="Loeffler F."/>
            <person name="Woyke T."/>
        </authorList>
    </citation>
    <scope>NUCLEOTIDE SEQUENCE [LARGE SCALE GENOMIC DNA]</scope>
    <source>
        <strain evidence="4">ATCC BAA-1885 / DSM 22778 / Grapes</strain>
    </source>
</reference>
<dbReference type="HOGENOM" id="CLU_1561894_0_0_12"/>
<dbReference type="eggNOG" id="COG1396">
    <property type="taxonomic scope" value="Bacteria"/>
</dbReference>
<organism evidence="3 4">
    <name type="scientific">Sphaerochaeta pleomorpha (strain ATCC BAA-1885 / DSM 22778 / Grapes)</name>
    <dbReference type="NCBI Taxonomy" id="158190"/>
    <lineage>
        <taxon>Bacteria</taxon>
        <taxon>Pseudomonadati</taxon>
        <taxon>Spirochaetota</taxon>
        <taxon>Spirochaetia</taxon>
        <taxon>Spirochaetales</taxon>
        <taxon>Sphaerochaetaceae</taxon>
        <taxon>Sphaerochaeta</taxon>
    </lineage>
</organism>
<dbReference type="GO" id="GO:0003700">
    <property type="term" value="F:DNA-binding transcription factor activity"/>
    <property type="evidence" value="ECO:0007669"/>
    <property type="project" value="TreeGrafter"/>
</dbReference>
<dbReference type="PANTHER" id="PTHR46797:SF1">
    <property type="entry name" value="METHYLPHOSPHONATE SYNTHASE"/>
    <property type="match status" value="1"/>
</dbReference>
<dbReference type="EMBL" id="CP003155">
    <property type="protein sequence ID" value="AEV30217.1"/>
    <property type="molecule type" value="Genomic_DNA"/>
</dbReference>
<dbReference type="Proteomes" id="UP000005632">
    <property type="component" value="Chromosome"/>
</dbReference>
<protein>
    <recommendedName>
        <fullName evidence="2">HTH cro/C1-type domain-containing protein</fullName>
    </recommendedName>
</protein>
<dbReference type="SUPFAM" id="SSF47413">
    <property type="entry name" value="lambda repressor-like DNA-binding domains"/>
    <property type="match status" value="1"/>
</dbReference>
<proteinExistence type="predicted"/>
<dbReference type="InterPro" id="IPR010982">
    <property type="entry name" value="Lambda_DNA-bd_dom_sf"/>
</dbReference>
<dbReference type="InterPro" id="IPR001387">
    <property type="entry name" value="Cro/C1-type_HTH"/>
</dbReference>
<name>G8QTH6_SPHPG</name>
<dbReference type="OrthoDB" id="375149at2"/>
<feature type="domain" description="HTH cro/C1-type" evidence="2">
    <location>
        <begin position="88"/>
        <end position="144"/>
    </location>
</feature>